<protein>
    <recommendedName>
        <fullName evidence="1">Ig-like domain-containing protein</fullName>
    </recommendedName>
</protein>
<dbReference type="PROSITE" id="PS50835">
    <property type="entry name" value="IG_LIKE"/>
    <property type="match status" value="1"/>
</dbReference>
<feature type="domain" description="Ig-like" evidence="1">
    <location>
        <begin position="178"/>
        <end position="284"/>
    </location>
</feature>
<proteinExistence type="predicted"/>
<keyword evidence="3" id="KW-1185">Reference proteome</keyword>
<dbReference type="STRING" id="743788.S8E6Q1"/>
<organism evidence="2 3">
    <name type="scientific">Fomitopsis schrenkii</name>
    <name type="common">Brown rot fungus</name>
    <dbReference type="NCBI Taxonomy" id="2126942"/>
    <lineage>
        <taxon>Eukaryota</taxon>
        <taxon>Fungi</taxon>
        <taxon>Dikarya</taxon>
        <taxon>Basidiomycota</taxon>
        <taxon>Agaricomycotina</taxon>
        <taxon>Agaricomycetes</taxon>
        <taxon>Polyporales</taxon>
        <taxon>Fomitopsis</taxon>
    </lineage>
</organism>
<dbReference type="SUPFAM" id="SSF52047">
    <property type="entry name" value="RNI-like"/>
    <property type="match status" value="1"/>
</dbReference>
<name>S8E6Q1_FOMSC</name>
<accession>S8E6Q1</accession>
<dbReference type="InterPro" id="IPR007110">
    <property type="entry name" value="Ig-like_dom"/>
</dbReference>
<dbReference type="AlphaFoldDB" id="S8E6Q1"/>
<dbReference type="EMBL" id="KE504149">
    <property type="protein sequence ID" value="EPT00328.1"/>
    <property type="molecule type" value="Genomic_DNA"/>
</dbReference>
<dbReference type="HOGENOM" id="CLU_021164_0_0_1"/>
<dbReference type="Proteomes" id="UP000015241">
    <property type="component" value="Unassembled WGS sequence"/>
</dbReference>
<dbReference type="Gene3D" id="3.80.10.10">
    <property type="entry name" value="Ribonuclease Inhibitor"/>
    <property type="match status" value="1"/>
</dbReference>
<gene>
    <name evidence="2" type="ORF">FOMPIDRAFT_1049652</name>
</gene>
<evidence type="ECO:0000313" key="2">
    <source>
        <dbReference type="EMBL" id="EPT00328.1"/>
    </source>
</evidence>
<dbReference type="OrthoDB" id="2757320at2759"/>
<dbReference type="InterPro" id="IPR032675">
    <property type="entry name" value="LRR_dom_sf"/>
</dbReference>
<sequence>MHPVLADAKILGLVFASFDLEDQTCVSSVFAAALTCRTFLEPALNELWRDLNGLGNLVRCLPGDLWHTLGGQKGVVRLRQPKRPTTEADWVRFDFYAERVESITCSNATLPEAAVTDTVYRWLLSARPGRVLFPRLCSLQWGCDMNGHRRKARFFDRDGNLVVRLEASAAPCPHDPIPFVVAYLCHALTCTMPWSSAIDLQCGAAADMGAFQPSLADALASLDNLRWLNLGADQAMAFENFEALASLPLLEGLRVENNDSEVYLCSNAPWAADNESPPPERTFRALTYLKLELYHVQDAAVLLSSFAFPSLRKLYAVGIARSRSMHFWRIMRLATTRCSHDRLESIEIGSGKDDGMGPVDRAAGAITRASLEHLSVFPNLQRVTVFSEMSIVVDDDLIRELATAWPFLKSLSLISGCPDDNRSWRQTEMTLRGLAFLVQHCRELSWLGMDIDTSNADTLVPPSDEYHNPHLRSFHWVCEPPLLSDPVKVGAFLFALFPNLNYLGDDYEDEYTVPKWKPVMEVIKELQRQRKAMEDMAL</sequence>
<evidence type="ECO:0000259" key="1">
    <source>
        <dbReference type="PROSITE" id="PS50835"/>
    </source>
</evidence>
<evidence type="ECO:0000313" key="3">
    <source>
        <dbReference type="Proteomes" id="UP000015241"/>
    </source>
</evidence>
<reference evidence="2 3" key="1">
    <citation type="journal article" date="2012" name="Science">
        <title>The Paleozoic origin of enzymatic lignin decomposition reconstructed from 31 fungal genomes.</title>
        <authorList>
            <person name="Floudas D."/>
            <person name="Binder M."/>
            <person name="Riley R."/>
            <person name="Barry K."/>
            <person name="Blanchette R.A."/>
            <person name="Henrissat B."/>
            <person name="Martinez A.T."/>
            <person name="Otillar R."/>
            <person name="Spatafora J.W."/>
            <person name="Yadav J.S."/>
            <person name="Aerts A."/>
            <person name="Benoit I."/>
            <person name="Boyd A."/>
            <person name="Carlson A."/>
            <person name="Copeland A."/>
            <person name="Coutinho P.M."/>
            <person name="de Vries R.P."/>
            <person name="Ferreira P."/>
            <person name="Findley K."/>
            <person name="Foster B."/>
            <person name="Gaskell J."/>
            <person name="Glotzer D."/>
            <person name="Gorecki P."/>
            <person name="Heitman J."/>
            <person name="Hesse C."/>
            <person name="Hori C."/>
            <person name="Igarashi K."/>
            <person name="Jurgens J.A."/>
            <person name="Kallen N."/>
            <person name="Kersten P."/>
            <person name="Kohler A."/>
            <person name="Kuees U."/>
            <person name="Kumar T.K.A."/>
            <person name="Kuo A."/>
            <person name="LaButti K."/>
            <person name="Larrondo L.F."/>
            <person name="Lindquist E."/>
            <person name="Ling A."/>
            <person name="Lombard V."/>
            <person name="Lucas S."/>
            <person name="Lundell T."/>
            <person name="Martin R."/>
            <person name="McLaughlin D.J."/>
            <person name="Morgenstern I."/>
            <person name="Morin E."/>
            <person name="Murat C."/>
            <person name="Nagy L.G."/>
            <person name="Nolan M."/>
            <person name="Ohm R.A."/>
            <person name="Patyshakuliyeva A."/>
            <person name="Rokas A."/>
            <person name="Ruiz-Duenas F.J."/>
            <person name="Sabat G."/>
            <person name="Salamov A."/>
            <person name="Samejima M."/>
            <person name="Schmutz J."/>
            <person name="Slot J.C."/>
            <person name="St John F."/>
            <person name="Stenlid J."/>
            <person name="Sun H."/>
            <person name="Sun S."/>
            <person name="Syed K."/>
            <person name="Tsang A."/>
            <person name="Wiebenga A."/>
            <person name="Young D."/>
            <person name="Pisabarro A."/>
            <person name="Eastwood D.C."/>
            <person name="Martin F."/>
            <person name="Cullen D."/>
            <person name="Grigoriev I.V."/>
            <person name="Hibbett D.S."/>
        </authorList>
    </citation>
    <scope>NUCLEOTIDE SEQUENCE</scope>
    <source>
        <strain evidence="3">FP-58527</strain>
    </source>
</reference>
<dbReference type="InParanoid" id="S8E6Q1"/>